<comment type="catalytic activity">
    <reaction evidence="11">
        <text>ATP + H2O = ADP + phosphate + H(+)</text>
        <dbReference type="Rhea" id="RHEA:13065"/>
        <dbReference type="ChEBI" id="CHEBI:15377"/>
        <dbReference type="ChEBI" id="CHEBI:15378"/>
        <dbReference type="ChEBI" id="CHEBI:30616"/>
        <dbReference type="ChEBI" id="CHEBI:43474"/>
        <dbReference type="ChEBI" id="CHEBI:456216"/>
    </reaction>
    <physiologicalReaction direction="left-to-right" evidence="11">
        <dbReference type="Rhea" id="RHEA:13066"/>
    </physiologicalReaction>
</comment>
<reference evidence="15 16" key="1">
    <citation type="journal article" date="2015" name="Sci. Rep.">
        <title>Chromosome-level genome map provides insights into diverse defense mechanisms in the medicinal fungus Ganoderma sinense.</title>
        <authorList>
            <person name="Zhu Y."/>
            <person name="Xu J."/>
            <person name="Sun C."/>
            <person name="Zhou S."/>
            <person name="Xu H."/>
            <person name="Nelson D.R."/>
            <person name="Qian J."/>
            <person name="Song J."/>
            <person name="Luo H."/>
            <person name="Xiang L."/>
            <person name="Li Y."/>
            <person name="Xu Z."/>
            <person name="Ji A."/>
            <person name="Wang L."/>
            <person name="Lu S."/>
            <person name="Hayward A."/>
            <person name="Sun W."/>
            <person name="Li X."/>
            <person name="Schwartz D.C."/>
            <person name="Wang Y."/>
            <person name="Chen S."/>
        </authorList>
    </citation>
    <scope>NUCLEOTIDE SEQUENCE [LARGE SCALE GENOMIC DNA]</scope>
    <source>
        <strain evidence="15 16">ZZ0214-1</strain>
    </source>
</reference>
<dbReference type="PROSITE" id="PS00674">
    <property type="entry name" value="AAA"/>
    <property type="match status" value="1"/>
</dbReference>
<feature type="domain" description="BCS1 N-terminal" evidence="14">
    <location>
        <begin position="50"/>
        <end position="239"/>
    </location>
</feature>
<dbReference type="GO" id="GO:0005524">
    <property type="term" value="F:ATP binding"/>
    <property type="evidence" value="ECO:0007669"/>
    <property type="project" value="UniProtKB-KW"/>
</dbReference>
<protein>
    <submittedName>
        <fullName evidence="15">Transporter</fullName>
    </submittedName>
</protein>
<dbReference type="InterPro" id="IPR003960">
    <property type="entry name" value="ATPase_AAA_CS"/>
</dbReference>
<evidence type="ECO:0000256" key="8">
    <source>
        <dbReference type="ARBA" id="ARBA00022989"/>
    </source>
</evidence>
<feature type="compositionally biased region" description="Low complexity" evidence="12">
    <location>
        <begin position="633"/>
        <end position="662"/>
    </location>
</feature>
<evidence type="ECO:0000256" key="5">
    <source>
        <dbReference type="ARBA" id="ARBA00022792"/>
    </source>
</evidence>
<evidence type="ECO:0000256" key="11">
    <source>
        <dbReference type="ARBA" id="ARBA00048778"/>
    </source>
</evidence>
<dbReference type="OrthoDB" id="10251412at2759"/>
<comment type="caution">
    <text evidence="15">The sequence shown here is derived from an EMBL/GenBank/DDBJ whole genome shotgun (WGS) entry which is preliminary data.</text>
</comment>
<feature type="region of interest" description="Disordered" evidence="12">
    <location>
        <begin position="343"/>
        <end position="376"/>
    </location>
</feature>
<name>A0A2G8S939_9APHY</name>
<dbReference type="InterPro" id="IPR027417">
    <property type="entry name" value="P-loop_NTPase"/>
</dbReference>
<feature type="compositionally biased region" description="Low complexity" evidence="12">
    <location>
        <begin position="687"/>
        <end position="714"/>
    </location>
</feature>
<proteinExistence type="inferred from homology"/>
<dbReference type="STRING" id="1077348.A0A2G8S939"/>
<evidence type="ECO:0000256" key="6">
    <source>
        <dbReference type="ARBA" id="ARBA00022801"/>
    </source>
</evidence>
<organism evidence="15 16">
    <name type="scientific">Ganoderma sinense ZZ0214-1</name>
    <dbReference type="NCBI Taxonomy" id="1077348"/>
    <lineage>
        <taxon>Eukaryota</taxon>
        <taxon>Fungi</taxon>
        <taxon>Dikarya</taxon>
        <taxon>Basidiomycota</taxon>
        <taxon>Agaricomycotina</taxon>
        <taxon>Agaricomycetes</taxon>
        <taxon>Polyporales</taxon>
        <taxon>Polyporaceae</taxon>
        <taxon>Ganoderma</taxon>
    </lineage>
</organism>
<evidence type="ECO:0000256" key="4">
    <source>
        <dbReference type="ARBA" id="ARBA00022741"/>
    </source>
</evidence>
<dbReference type="InterPro" id="IPR003959">
    <property type="entry name" value="ATPase_AAA_core"/>
</dbReference>
<dbReference type="PANTHER" id="PTHR23070">
    <property type="entry name" value="BCS1 AAA-TYPE ATPASE"/>
    <property type="match status" value="1"/>
</dbReference>
<evidence type="ECO:0000259" key="13">
    <source>
        <dbReference type="SMART" id="SM00382"/>
    </source>
</evidence>
<evidence type="ECO:0000256" key="2">
    <source>
        <dbReference type="ARBA" id="ARBA00007448"/>
    </source>
</evidence>
<evidence type="ECO:0000256" key="9">
    <source>
        <dbReference type="ARBA" id="ARBA00023128"/>
    </source>
</evidence>
<comment type="subcellular location">
    <subcellularLocation>
        <location evidence="1">Mitochondrion inner membrane</location>
        <topology evidence="1">Single-pass membrane protein</topology>
    </subcellularLocation>
</comment>
<dbReference type="SMART" id="SM01024">
    <property type="entry name" value="BCS1_N"/>
    <property type="match status" value="1"/>
</dbReference>
<evidence type="ECO:0000256" key="12">
    <source>
        <dbReference type="SAM" id="MobiDB-lite"/>
    </source>
</evidence>
<feature type="compositionally biased region" description="Basic and acidic residues" evidence="12">
    <location>
        <begin position="455"/>
        <end position="474"/>
    </location>
</feature>
<evidence type="ECO:0000256" key="10">
    <source>
        <dbReference type="ARBA" id="ARBA00023136"/>
    </source>
</evidence>
<dbReference type="SUPFAM" id="SSF52540">
    <property type="entry name" value="P-loop containing nucleoside triphosphate hydrolases"/>
    <property type="match status" value="1"/>
</dbReference>
<evidence type="ECO:0000313" key="15">
    <source>
        <dbReference type="EMBL" id="PIL30280.1"/>
    </source>
</evidence>
<keyword evidence="3" id="KW-0812">Transmembrane</keyword>
<dbReference type="GO" id="GO:0016887">
    <property type="term" value="F:ATP hydrolysis activity"/>
    <property type="evidence" value="ECO:0007669"/>
    <property type="project" value="InterPro"/>
</dbReference>
<dbReference type="InterPro" id="IPR003593">
    <property type="entry name" value="AAA+_ATPase"/>
</dbReference>
<keyword evidence="5" id="KW-0999">Mitochondrion inner membrane</keyword>
<feature type="region of interest" description="Disordered" evidence="12">
    <location>
        <begin position="553"/>
        <end position="733"/>
    </location>
</feature>
<keyword evidence="4" id="KW-0547">Nucleotide-binding</keyword>
<keyword evidence="8" id="KW-1133">Transmembrane helix</keyword>
<evidence type="ECO:0000256" key="7">
    <source>
        <dbReference type="ARBA" id="ARBA00022840"/>
    </source>
</evidence>
<dbReference type="Pfam" id="PF08740">
    <property type="entry name" value="BCS1_N"/>
    <property type="match status" value="1"/>
</dbReference>
<feature type="compositionally biased region" description="Low complexity" evidence="12">
    <location>
        <begin position="721"/>
        <end position="733"/>
    </location>
</feature>
<evidence type="ECO:0000313" key="16">
    <source>
        <dbReference type="Proteomes" id="UP000230002"/>
    </source>
</evidence>
<feature type="compositionally biased region" description="Basic and acidic residues" evidence="12">
    <location>
        <begin position="553"/>
        <end position="604"/>
    </location>
</feature>
<gene>
    <name evidence="15" type="ORF">GSI_07460</name>
</gene>
<evidence type="ECO:0000256" key="3">
    <source>
        <dbReference type="ARBA" id="ARBA00022692"/>
    </source>
</evidence>
<accession>A0A2G8S939</accession>
<dbReference type="InterPro" id="IPR057495">
    <property type="entry name" value="AAA_lid_BCS1"/>
</dbReference>
<dbReference type="InterPro" id="IPR014851">
    <property type="entry name" value="BCS1_N"/>
</dbReference>
<evidence type="ECO:0000256" key="1">
    <source>
        <dbReference type="ARBA" id="ARBA00004434"/>
    </source>
</evidence>
<dbReference type="Pfam" id="PF25426">
    <property type="entry name" value="AAA_lid_BCS1"/>
    <property type="match status" value="1"/>
</dbReference>
<comment type="similarity">
    <text evidence="2">Belongs to the AAA ATPase family. BCS1 subfamily.</text>
</comment>
<dbReference type="AlphaFoldDB" id="A0A2G8S939"/>
<dbReference type="GO" id="GO:0005743">
    <property type="term" value="C:mitochondrial inner membrane"/>
    <property type="evidence" value="ECO:0007669"/>
    <property type="project" value="UniProtKB-SubCell"/>
</dbReference>
<dbReference type="InterPro" id="IPR050747">
    <property type="entry name" value="Mitochondrial_chaperone_BCS1"/>
</dbReference>
<dbReference type="SMART" id="SM00382">
    <property type="entry name" value="AAA"/>
    <property type="match status" value="1"/>
</dbReference>
<evidence type="ECO:0000259" key="14">
    <source>
        <dbReference type="SMART" id="SM01024"/>
    </source>
</evidence>
<dbReference type="Proteomes" id="UP000230002">
    <property type="component" value="Unassembled WGS sequence"/>
</dbReference>
<sequence length="733" mass="80236">MQAIKSLLSPLTGNSNPIQDTLVGFIAILSLLPLPLKLPLPVSCRAQKLVVIGGTVETARRASVSAWNGFIDSFFLTAHFSQEDYPYDWCQPAWGRSREFDITTRSVSRHGLTQKTTGDIDDDEEAAGEDEEASEFAQGGGRRRKVAIVPSMDTTHTIYYRGHWLRITRTKRFQDYGSCAELKISVVARNNDILKRLVLEAKREYEKDAEHRVHIFMADTTYGCWRWNGARQKRPMSSIVLEPGVKDMILADCKDFLASEDWYAERGIPFRRGYLLHGVPGSGKTSLIHSLAGELGLDIYVVSLSSKGMSDNTLTTLMGNVPSRCILLLEDLDAAFTRGISRDETSTGVPTSSSTSSGSSSSSSKKNKELDEGSDGSTLSLSGLLNSLDGVAAAEGRLLFATTNHIERLDPALSRPGRMDVWVNFKHATKWQAEGIFKCFFPAKHAPAPPPAADPAHKEQGQGEKGKAKSDAKGDGAGADGASKMAESKRERATRTHAIPLLSEEEISDLARRFADAIPENELSVAALQGYLLRNKTRPRECVEEVAAWVVSEREMREKLKKEKEEREAKEKKEAEEKARKEKEEAEAKEKEEKAAKEKLEKELLLQQQQQQQLQKKDPRVKSKRREVKLAVAAASPAADSGSSTPPSDSSTSPSESENTSGADADTEESITSEEEPEKASSKASEKWVAVKAEQQQQPQVPAAATTVPEPQAPGAWEPESPSAADADASPSA</sequence>
<keyword evidence="9" id="KW-0496">Mitochondrion</keyword>
<feature type="region of interest" description="Disordered" evidence="12">
    <location>
        <begin position="447"/>
        <end position="499"/>
    </location>
</feature>
<dbReference type="EMBL" id="AYKW01000015">
    <property type="protein sequence ID" value="PIL30280.1"/>
    <property type="molecule type" value="Genomic_DNA"/>
</dbReference>
<feature type="domain" description="AAA+ ATPase" evidence="13">
    <location>
        <begin position="270"/>
        <end position="426"/>
    </location>
</feature>
<keyword evidence="6" id="KW-0378">Hydrolase</keyword>
<dbReference type="Gene3D" id="3.40.50.300">
    <property type="entry name" value="P-loop containing nucleotide triphosphate hydrolases"/>
    <property type="match status" value="1"/>
</dbReference>
<feature type="compositionally biased region" description="Acidic residues" evidence="12">
    <location>
        <begin position="665"/>
        <end position="677"/>
    </location>
</feature>
<feature type="compositionally biased region" description="Low complexity" evidence="12">
    <location>
        <begin position="605"/>
        <end position="614"/>
    </location>
</feature>
<keyword evidence="10" id="KW-0472">Membrane</keyword>
<keyword evidence="7" id="KW-0067">ATP-binding</keyword>
<dbReference type="Pfam" id="PF00004">
    <property type="entry name" value="AAA"/>
    <property type="match status" value="1"/>
</dbReference>
<feature type="compositionally biased region" description="Low complexity" evidence="12">
    <location>
        <begin position="346"/>
        <end position="364"/>
    </location>
</feature>
<keyword evidence="16" id="KW-1185">Reference proteome</keyword>